<organism evidence="1 2">
    <name type="scientific">Caballeronia terrestris</name>
    <dbReference type="NCBI Taxonomy" id="1226301"/>
    <lineage>
        <taxon>Bacteria</taxon>
        <taxon>Pseudomonadati</taxon>
        <taxon>Pseudomonadota</taxon>
        <taxon>Betaproteobacteria</taxon>
        <taxon>Burkholderiales</taxon>
        <taxon>Burkholderiaceae</taxon>
        <taxon>Caballeronia</taxon>
    </lineage>
</organism>
<dbReference type="AlphaFoldDB" id="A0A158KWB7"/>
<keyword evidence="2" id="KW-1185">Reference proteome</keyword>
<dbReference type="EMBL" id="FCOL02000146">
    <property type="protein sequence ID" value="SAL85019.1"/>
    <property type="molecule type" value="Genomic_DNA"/>
</dbReference>
<gene>
    <name evidence="1" type="ORF">AWB67_06831</name>
</gene>
<accession>A0A158KWB7</accession>
<proteinExistence type="predicted"/>
<evidence type="ECO:0000313" key="2">
    <source>
        <dbReference type="Proteomes" id="UP000054925"/>
    </source>
</evidence>
<evidence type="ECO:0000313" key="1">
    <source>
        <dbReference type="EMBL" id="SAL85019.1"/>
    </source>
</evidence>
<protein>
    <submittedName>
        <fullName evidence="1">Uncharacterized protein</fullName>
    </submittedName>
</protein>
<sequence length="127" mass="14631">MMRQRVVMEDPVAYKAKLGDLERGTEAYSALYRQQHKRTYIIYMHVRMLDQTKTYAETVGYAKLKAACEDALVRLPKERIPVPRPVPRYIALYQKDEAGRMVLVPETDDAANQSKAVLDDDPDDLIE</sequence>
<dbReference type="Proteomes" id="UP000054925">
    <property type="component" value="Unassembled WGS sequence"/>
</dbReference>
<reference evidence="1" key="1">
    <citation type="submission" date="2016-01" db="EMBL/GenBank/DDBJ databases">
        <authorList>
            <person name="Peeters C."/>
        </authorList>
    </citation>
    <scope>NUCLEOTIDE SEQUENCE [LARGE SCALE GENOMIC DNA]</scope>
    <source>
        <strain evidence="1">LMG 22937</strain>
    </source>
</reference>
<name>A0A158KWB7_9BURK</name>
<comment type="caution">
    <text evidence="1">The sequence shown here is derived from an EMBL/GenBank/DDBJ whole genome shotgun (WGS) entry which is preliminary data.</text>
</comment>